<evidence type="ECO:0000256" key="1">
    <source>
        <dbReference type="ARBA" id="ARBA00037947"/>
    </source>
</evidence>
<organism evidence="3 4">
    <name type="scientific">Fragariocoptes setiger</name>
    <dbReference type="NCBI Taxonomy" id="1670756"/>
    <lineage>
        <taxon>Eukaryota</taxon>
        <taxon>Metazoa</taxon>
        <taxon>Ecdysozoa</taxon>
        <taxon>Arthropoda</taxon>
        <taxon>Chelicerata</taxon>
        <taxon>Arachnida</taxon>
        <taxon>Acari</taxon>
        <taxon>Acariformes</taxon>
        <taxon>Trombidiformes</taxon>
        <taxon>Prostigmata</taxon>
        <taxon>Eupodina</taxon>
        <taxon>Eriophyoidea</taxon>
        <taxon>Phytoptidae</taxon>
        <taxon>Fragariocoptes</taxon>
    </lineage>
</organism>
<evidence type="ECO:0000313" key="4">
    <source>
        <dbReference type="Proteomes" id="UP000825002"/>
    </source>
</evidence>
<dbReference type="Proteomes" id="UP000825002">
    <property type="component" value="Unassembled WGS sequence"/>
</dbReference>
<evidence type="ECO:0000313" key="3">
    <source>
        <dbReference type="EMBL" id="KAG9509439.1"/>
    </source>
</evidence>
<feature type="region of interest" description="Disordered" evidence="2">
    <location>
        <begin position="646"/>
        <end position="672"/>
    </location>
</feature>
<sequence>MVRQPIPSHQKMAEKLTILNDRAIGMLTRIYNIKKACSDVKSKPAFLSDKQLEPTIKIIVRRFPNSNDLRSNQQQLAPIAQIKNDIMKSLSLYYYTFVDLLDLRDHICELLTTMDACQLSLDIAINFDLTKAYLNLVVSYVSLMILPSRVEDRKPVLSLFNLAHEMIHGHGDAMFPRLGQMIIDYEQPMKKLSEEFIPHSKLLSQALLSLHEVCLKRTITAQEWRKSQIMSLVANPNQLFQPVQTDTIQCEYLSLDDLERWITFGFMLAHQYLNQPIAQELFSRSLQCGWVISIFRDEVLHTHSFVLSFFESIKVPSKRITEIKDALNIVMQKSSHIHRERRKFLRTALKELCLILTDQPGLLGPKILLALMGLAYSRDEVNWLLRHCENPPLNKGKVKYQAEDLIDRQLPELLFHMEELRALIRRYYQVIQRYYVQYLSSYDAIALNQIVQTISMLPEEDSMILESIHTTISELSMVQVENNQVFDFRGLRLDWCRLQAYCSVHRYPMHLFEHRDLAILMNMIIFHTRMVDDIEDIVSETENLSNFCFFNKIFDNQFHMCLEFPAQTRYIVAFPLICAHFMDCTHELCPEERYHIGDRSLTYVNSFLDEMSKEARNIITTICDEQCMMNDKLLPKHAVPQIAQVVNKRKRDKKNKQIGPDLDKPGTESYRRSREDLTTMDKLYMALTELCYAINYCPTIEVWEHTFSPREYLAQHLESRFNKSLVAMVMYDADNNEIAKPSELLSSVRAYMSVLQNIETFVHIDVTQMFTDVLLQQTQSLDSHGEKTITMLYSTWYLDVLLRRVSSGCVCYSPLQRAFVSLSLEPQFPCSAEEYYDVNEMRALAELIGPYGVKHLVENLMRHIAGQVSELKKLVVANKDALILLRSNFDKPEHMRELSKRLQNAENVLQRMTIIGVILCFKKLAQDALNDVLESRIPFLLSSIKDFKHDLASEEVLTDVQIDTTKSQLINELASTSGLPCRIDPALVAALRVHKNDMGEDEYDIACLLMVFVAVCLPRLARMESSTYRPNLEAHTNNIHCLMTAVNALATSMFSILNHGDIEERLKEFLGLASSSLLRLVDETDKDLIKNREAVYLLIHQLVEESPFLTMDLLESSFPYCFLRHAYQCVHKSST</sequence>
<comment type="caution">
    <text evidence="3">The sequence shown here is derived from an EMBL/GenBank/DDBJ whole genome shotgun (WGS) entry which is preliminary data.</text>
</comment>
<feature type="non-terminal residue" evidence="3">
    <location>
        <position position="1"/>
    </location>
</feature>
<dbReference type="PANTHER" id="PTHR12093:SF10">
    <property type="entry name" value="MEMBRANE-ASSOCIATED PROTEIN HEM"/>
    <property type="match status" value="1"/>
</dbReference>
<accession>A0ABQ7S7N7</accession>
<reference evidence="3 4" key="1">
    <citation type="submission" date="2020-10" db="EMBL/GenBank/DDBJ databases">
        <authorList>
            <person name="Klimov P.B."/>
            <person name="Dyachkov S.M."/>
            <person name="Chetverikov P.E."/>
        </authorList>
    </citation>
    <scope>NUCLEOTIDE SEQUENCE [LARGE SCALE GENOMIC DNA]</scope>
    <source>
        <strain evidence="3">BMOC 18-1129-001#AD2665</strain>
        <tissue evidence="3">Entire mites</tissue>
    </source>
</reference>
<evidence type="ECO:0000256" key="2">
    <source>
        <dbReference type="SAM" id="MobiDB-lite"/>
    </source>
</evidence>
<dbReference type="EMBL" id="JAIFTH010000476">
    <property type="protein sequence ID" value="KAG9509439.1"/>
    <property type="molecule type" value="Genomic_DNA"/>
</dbReference>
<feature type="compositionally biased region" description="Basic and acidic residues" evidence="2">
    <location>
        <begin position="661"/>
        <end position="672"/>
    </location>
</feature>
<dbReference type="PANTHER" id="PTHR12093">
    <property type="entry name" value="NCK-ASSOCIATED PROTEIN 1"/>
    <property type="match status" value="1"/>
</dbReference>
<dbReference type="Pfam" id="PF09735">
    <property type="entry name" value="Nckap1"/>
    <property type="match status" value="1"/>
</dbReference>
<dbReference type="InterPro" id="IPR019137">
    <property type="entry name" value="Nck-associated_protein-1"/>
</dbReference>
<protein>
    <submittedName>
        <fullName evidence="3">Membrane-associated protein Hem</fullName>
    </submittedName>
</protein>
<gene>
    <name evidence="3" type="primary">Hem</name>
    <name evidence="3" type="ORF">GZH46_02042</name>
</gene>
<proteinExistence type="inferred from homology"/>
<name>A0ABQ7S7N7_9ACAR</name>
<feature type="compositionally biased region" description="Basic residues" evidence="2">
    <location>
        <begin position="647"/>
        <end position="656"/>
    </location>
</feature>
<keyword evidence="4" id="KW-1185">Reference proteome</keyword>
<comment type="similarity">
    <text evidence="1">Belongs to the HEM-1/HEM-2 family.</text>
</comment>